<accession>A0A1L5PJ59</accession>
<evidence type="ECO:0000313" key="2">
    <source>
        <dbReference type="Proteomes" id="UP000185146"/>
    </source>
</evidence>
<organism evidence="1 2">
    <name type="scientific">Pseudomonas putida</name>
    <name type="common">Arthrobacter siderocapsulatus</name>
    <dbReference type="NCBI Taxonomy" id="303"/>
    <lineage>
        <taxon>Bacteria</taxon>
        <taxon>Pseudomonadati</taxon>
        <taxon>Pseudomonadota</taxon>
        <taxon>Gammaproteobacteria</taxon>
        <taxon>Pseudomonadales</taxon>
        <taxon>Pseudomonadaceae</taxon>
        <taxon>Pseudomonas</taxon>
    </lineage>
</organism>
<reference evidence="1 2" key="1">
    <citation type="submission" date="2016-12" db="EMBL/GenBank/DDBJ databases">
        <title>Draft Genome Sequence of Mercury Resistant Pseudomonas DRA525.</title>
        <authorList>
            <person name="Drace K.M."/>
        </authorList>
    </citation>
    <scope>NUCLEOTIDE SEQUENCE [LARGE SCALE GENOMIC DNA]</scope>
    <source>
        <strain evidence="1 2">DRA525</strain>
    </source>
</reference>
<gene>
    <name evidence="1" type="ORF">BL240_01720</name>
</gene>
<protein>
    <recommendedName>
        <fullName evidence="3">RHS repeat-associated core domain-containing protein</fullName>
    </recommendedName>
</protein>
<dbReference type="Gene3D" id="2.180.10.10">
    <property type="entry name" value="RHS repeat-associated core"/>
    <property type="match status" value="1"/>
</dbReference>
<name>A0A1L5PJ59_PSEPU</name>
<sequence length="282" mass="32329">MAQESEREQFDYTAYGDCSSLSSGRSLLGFNGEYYDDFLQGYMLGNGYRLLNGMRFNSPDSFAPFRVLNAYGYCNGDPVNYVDPSGHAPWWLFSPSSYFKMKGVFENVKRATKLINRTGLKNFKASAHPSDVARAIESKMQYVKRVGADLERIGAKEGSVTFFALGRKSKLGATAAEFSDAAERFKGRVKDLQVRHLGDHERYIKLRDHNAPILGEIYGLNSKIKYLNAQRQDGNKFDYDLSDRELRKVESERRIHNKPIDKEIYRLERKVSNLQKRLRSKV</sequence>
<proteinExistence type="predicted"/>
<dbReference type="NCBIfam" id="TIGR03696">
    <property type="entry name" value="Rhs_assc_core"/>
    <property type="match status" value="1"/>
</dbReference>
<dbReference type="EMBL" id="CP018743">
    <property type="protein sequence ID" value="APO80277.1"/>
    <property type="molecule type" value="Genomic_DNA"/>
</dbReference>
<dbReference type="InterPro" id="IPR022385">
    <property type="entry name" value="Rhs_assc_core"/>
</dbReference>
<dbReference type="Proteomes" id="UP000185146">
    <property type="component" value="Chromosome"/>
</dbReference>
<evidence type="ECO:0008006" key="3">
    <source>
        <dbReference type="Google" id="ProtNLM"/>
    </source>
</evidence>
<evidence type="ECO:0000313" key="1">
    <source>
        <dbReference type="EMBL" id="APO80277.1"/>
    </source>
</evidence>
<dbReference type="AlphaFoldDB" id="A0A1L5PJ59"/>